<name>N2A3U6_9FIRM</name>
<evidence type="ECO:0008006" key="4">
    <source>
        <dbReference type="Google" id="ProtNLM"/>
    </source>
</evidence>
<evidence type="ECO:0000313" key="2">
    <source>
        <dbReference type="EMBL" id="EMZ20765.1"/>
    </source>
</evidence>
<organism evidence="2 3">
    <name type="scientific">Eubacterium plexicaudatum ASF492</name>
    <dbReference type="NCBI Taxonomy" id="1235802"/>
    <lineage>
        <taxon>Bacteria</taxon>
        <taxon>Bacillati</taxon>
        <taxon>Bacillota</taxon>
        <taxon>Clostridia</taxon>
        <taxon>Eubacteriales</taxon>
        <taxon>Eubacteriaceae</taxon>
        <taxon>Eubacterium</taxon>
    </lineage>
</organism>
<keyword evidence="1" id="KW-0732">Signal</keyword>
<dbReference type="EMBL" id="AQFT01000140">
    <property type="protein sequence ID" value="EMZ20765.1"/>
    <property type="molecule type" value="Genomic_DNA"/>
</dbReference>
<evidence type="ECO:0000313" key="3">
    <source>
        <dbReference type="Proteomes" id="UP000012589"/>
    </source>
</evidence>
<keyword evidence="3" id="KW-1185">Reference proteome</keyword>
<comment type="caution">
    <text evidence="2">The sequence shown here is derived from an EMBL/GenBank/DDBJ whole genome shotgun (WGS) entry which is preliminary data.</text>
</comment>
<accession>N2A3U6</accession>
<dbReference type="PATRIC" id="fig|1235802.3.peg.5142"/>
<dbReference type="HOGENOM" id="CLU_859816_0_0_9"/>
<feature type="chain" id="PRO_5038519501" description="DUF4825 domain-containing protein" evidence="1">
    <location>
        <begin position="23"/>
        <end position="323"/>
    </location>
</feature>
<dbReference type="Proteomes" id="UP000012589">
    <property type="component" value="Unassembled WGS sequence"/>
</dbReference>
<feature type="signal peptide" evidence="1">
    <location>
        <begin position="1"/>
        <end position="22"/>
    </location>
</feature>
<proteinExistence type="predicted"/>
<dbReference type="AlphaFoldDB" id="N2A3U6"/>
<protein>
    <recommendedName>
        <fullName evidence="4">DUF4825 domain-containing protein</fullName>
    </recommendedName>
</protein>
<gene>
    <name evidence="2" type="ORF">C823_04883</name>
</gene>
<evidence type="ECO:0000256" key="1">
    <source>
        <dbReference type="SAM" id="SignalP"/>
    </source>
</evidence>
<sequence>MKKKLIALMLAACVLASGCGNGDSGKENFNEANTNTKDTETQTDFAVDEKKLEEDGYTDIACIAYAKIKEEKGNQTLYLVCKKNEPEQNIYLWSQMVSNIESISSYSITWDGKEYLIDAESEDMETEEDMLALLPPGWREIFKEMQSKGDGADSIVSKADAENIDRAVESFASKYLEDGELEVISKREYTIDEDSISLSITKRGEKVSLEVDGNAKTEDKAYLMYAAILVDFQNLKSEFYECSAKISYDNLYVLHLQYNTSTVISGLNSDGEFVMDVPDWIDKDMDNLNTPKEKAESYLLEVENALQDFGKSSGYAMGYLLNK</sequence>
<dbReference type="STRING" id="1235802.C823_04883"/>
<reference evidence="2 3" key="1">
    <citation type="journal article" date="2014" name="Genome Announc.">
        <title>Draft genome sequences of the altered schaedler flora, a defined bacterial community from gnotobiotic mice.</title>
        <authorList>
            <person name="Wannemuehler M.J."/>
            <person name="Overstreet A.M."/>
            <person name="Ward D.V."/>
            <person name="Phillips G.J."/>
        </authorList>
    </citation>
    <scope>NUCLEOTIDE SEQUENCE [LARGE SCALE GENOMIC DNA]</scope>
    <source>
        <strain evidence="2 3">ASF492</strain>
    </source>
</reference>
<dbReference type="PROSITE" id="PS51257">
    <property type="entry name" value="PROKAR_LIPOPROTEIN"/>
    <property type="match status" value="1"/>
</dbReference>
<dbReference type="OrthoDB" id="2082990at2"/>